<keyword evidence="1" id="KW-0472">Membrane</keyword>
<dbReference type="Proteomes" id="UP001139226">
    <property type="component" value="Unassembled WGS sequence"/>
</dbReference>
<dbReference type="AlphaFoldDB" id="A0A9X1V5M8"/>
<feature type="transmembrane region" description="Helical" evidence="1">
    <location>
        <begin position="52"/>
        <end position="72"/>
    </location>
</feature>
<protein>
    <submittedName>
        <fullName evidence="2">Uncharacterized protein</fullName>
    </submittedName>
</protein>
<keyword evidence="1" id="KW-0812">Transmembrane</keyword>
<gene>
    <name evidence="2" type="ORF">ML462_15450</name>
</gene>
<evidence type="ECO:0000313" key="2">
    <source>
        <dbReference type="EMBL" id="MCH4824568.1"/>
    </source>
</evidence>
<comment type="caution">
    <text evidence="2">The sequence shown here is derived from an EMBL/GenBank/DDBJ whole genome shotgun (WGS) entry which is preliminary data.</text>
</comment>
<keyword evidence="1" id="KW-1133">Transmembrane helix</keyword>
<organism evidence="2 3">
    <name type="scientific">Christiangramia lutea</name>
    <dbReference type="NCBI Taxonomy" id="1607951"/>
    <lineage>
        <taxon>Bacteria</taxon>
        <taxon>Pseudomonadati</taxon>
        <taxon>Bacteroidota</taxon>
        <taxon>Flavobacteriia</taxon>
        <taxon>Flavobacteriales</taxon>
        <taxon>Flavobacteriaceae</taxon>
        <taxon>Christiangramia</taxon>
    </lineage>
</organism>
<dbReference type="EMBL" id="JAKVTV010000007">
    <property type="protein sequence ID" value="MCH4824568.1"/>
    <property type="molecule type" value="Genomic_DNA"/>
</dbReference>
<name>A0A9X1V5M8_9FLAO</name>
<evidence type="ECO:0000256" key="1">
    <source>
        <dbReference type="SAM" id="Phobius"/>
    </source>
</evidence>
<proteinExistence type="predicted"/>
<accession>A0A9X1V5M8</accession>
<feature type="transmembrane region" description="Helical" evidence="1">
    <location>
        <begin position="15"/>
        <end position="40"/>
    </location>
</feature>
<dbReference type="RefSeq" id="WP_240714736.1">
    <property type="nucleotide sequence ID" value="NZ_JAKVTV010000007.1"/>
</dbReference>
<sequence length="165" mass="19397">MKKANKIILNKRTNWFVAVFGVIWLFFVFTMATILTWGIIDSGKIYGYEFLLFYLGILLFGFLGLSLVLWHLTGKEEITFDPDKLIIKKRGLLIQFPLKLKYEDADYFTLSEDKTPFWAKWWGISGGEISLIFLNQKIQFGQDLKKEEALLIIEKLNDKLFERKK</sequence>
<keyword evidence="3" id="KW-1185">Reference proteome</keyword>
<reference evidence="2" key="1">
    <citation type="submission" date="2022-03" db="EMBL/GenBank/DDBJ databases">
        <title>Gramella crocea sp. nov., isolated from activated sludge of a seafood processing plant.</title>
        <authorList>
            <person name="Zhang X."/>
        </authorList>
    </citation>
    <scope>NUCLEOTIDE SEQUENCE</scope>
    <source>
        <strain evidence="2">YJ019</strain>
    </source>
</reference>
<evidence type="ECO:0000313" key="3">
    <source>
        <dbReference type="Proteomes" id="UP001139226"/>
    </source>
</evidence>